<evidence type="ECO:0000256" key="9">
    <source>
        <dbReference type="HAMAP-Rule" id="MF_00020"/>
    </source>
</evidence>
<reference evidence="11" key="1">
    <citation type="journal article" date="2014" name="Int. J. Syst. Evol. Microbiol.">
        <title>Complete genome sequence of Corynebacterium casei LMG S-19264T (=DSM 44701T), isolated from a smear-ripened cheese.</title>
        <authorList>
            <consortium name="US DOE Joint Genome Institute (JGI-PGF)"/>
            <person name="Walter F."/>
            <person name="Albersmeier A."/>
            <person name="Kalinowski J."/>
            <person name="Ruckert C."/>
        </authorList>
    </citation>
    <scope>NUCLEOTIDE SEQUENCE</scope>
    <source>
        <strain evidence="11">KCTC 32437</strain>
    </source>
</reference>
<comment type="subcellular location">
    <subcellularLocation>
        <location evidence="9">Cytoplasm</location>
    </subcellularLocation>
</comment>
<feature type="binding site" evidence="9">
    <location>
        <position position="371"/>
    </location>
    <ligand>
        <name>Mg(2+)</name>
        <dbReference type="ChEBI" id="CHEBI:18420"/>
    </ligand>
</feature>
<evidence type="ECO:0000256" key="2">
    <source>
        <dbReference type="ARBA" id="ARBA00022490"/>
    </source>
</evidence>
<dbReference type="InterPro" id="IPR000890">
    <property type="entry name" value="Aliphatic_acid_kin_short-chain"/>
</dbReference>
<keyword evidence="7 9" id="KW-0067">ATP-binding</keyword>
<evidence type="ECO:0000256" key="4">
    <source>
        <dbReference type="ARBA" id="ARBA00022723"/>
    </source>
</evidence>
<dbReference type="GO" id="GO:0008776">
    <property type="term" value="F:acetate kinase activity"/>
    <property type="evidence" value="ECO:0007669"/>
    <property type="project" value="UniProtKB-UniRule"/>
</dbReference>
<comment type="caution">
    <text evidence="11">The sequence shown here is derived from an EMBL/GenBank/DDBJ whole genome shotgun (WGS) entry which is preliminary data.</text>
</comment>
<comment type="catalytic activity">
    <reaction evidence="9">
        <text>acetate + ATP = acetyl phosphate + ADP</text>
        <dbReference type="Rhea" id="RHEA:11352"/>
        <dbReference type="ChEBI" id="CHEBI:22191"/>
        <dbReference type="ChEBI" id="CHEBI:30089"/>
        <dbReference type="ChEBI" id="CHEBI:30616"/>
        <dbReference type="ChEBI" id="CHEBI:456216"/>
        <dbReference type="EC" id="2.7.2.1"/>
    </reaction>
</comment>
<dbReference type="InterPro" id="IPR023865">
    <property type="entry name" value="Aliphatic_acid_kinase_CS"/>
</dbReference>
<comment type="similarity">
    <text evidence="1 9 10">Belongs to the acetokinase family.</text>
</comment>
<keyword evidence="6 9" id="KW-0418">Kinase</keyword>
<evidence type="ECO:0000256" key="5">
    <source>
        <dbReference type="ARBA" id="ARBA00022741"/>
    </source>
</evidence>
<feature type="binding site" evidence="9">
    <location>
        <begin position="320"/>
        <end position="324"/>
    </location>
    <ligand>
        <name>ATP</name>
        <dbReference type="ChEBI" id="CHEBI:30616"/>
    </ligand>
</feature>
<evidence type="ECO:0000256" key="1">
    <source>
        <dbReference type="ARBA" id="ARBA00008748"/>
    </source>
</evidence>
<dbReference type="GO" id="GO:0006083">
    <property type="term" value="P:acetate metabolic process"/>
    <property type="evidence" value="ECO:0007669"/>
    <property type="project" value="TreeGrafter"/>
</dbReference>
<protein>
    <recommendedName>
        <fullName evidence="9">Acetate kinase</fullName>
        <ecNumber evidence="9">2.7.2.1</ecNumber>
    </recommendedName>
    <alternativeName>
        <fullName evidence="9">Acetokinase</fullName>
    </alternativeName>
</protein>
<dbReference type="GO" id="GO:0005829">
    <property type="term" value="C:cytosol"/>
    <property type="evidence" value="ECO:0007669"/>
    <property type="project" value="TreeGrafter"/>
</dbReference>
<keyword evidence="3 9" id="KW-0808">Transferase</keyword>
<comment type="cofactor">
    <cofactor evidence="9">
        <name>Mg(2+)</name>
        <dbReference type="ChEBI" id="CHEBI:18420"/>
    </cofactor>
    <cofactor evidence="9">
        <name>Mn(2+)</name>
        <dbReference type="ChEBI" id="CHEBI:29035"/>
    </cofactor>
    <text evidence="9">Mg(2+). Can also accept Mn(2+).</text>
</comment>
<evidence type="ECO:0000256" key="7">
    <source>
        <dbReference type="ARBA" id="ARBA00022840"/>
    </source>
</evidence>
<comment type="function">
    <text evidence="9">Catalyzes the formation of acetyl phosphate from acetate and ATP. Can also catalyze the reverse reaction.</text>
</comment>
<evidence type="ECO:0000313" key="12">
    <source>
        <dbReference type="Proteomes" id="UP000646579"/>
    </source>
</evidence>
<comment type="pathway">
    <text evidence="9">Metabolic intermediate biosynthesis; acetyl-CoA biosynthesis; acetyl-CoA from acetate: step 1/2.</text>
</comment>
<keyword evidence="12" id="KW-1185">Reference proteome</keyword>
<evidence type="ECO:0000256" key="6">
    <source>
        <dbReference type="ARBA" id="ARBA00022777"/>
    </source>
</evidence>
<organism evidence="11 12">
    <name type="scientific">Devosia pacifica</name>
    <dbReference type="NCBI Taxonomy" id="1335967"/>
    <lineage>
        <taxon>Bacteria</taxon>
        <taxon>Pseudomonadati</taxon>
        <taxon>Pseudomonadota</taxon>
        <taxon>Alphaproteobacteria</taxon>
        <taxon>Hyphomicrobiales</taxon>
        <taxon>Devosiaceae</taxon>
        <taxon>Devosia</taxon>
    </lineage>
</organism>
<dbReference type="Gene3D" id="3.30.420.40">
    <property type="match status" value="2"/>
</dbReference>
<proteinExistence type="inferred from homology"/>
<dbReference type="EMBL" id="BMZE01000003">
    <property type="protein sequence ID" value="GHA32730.1"/>
    <property type="molecule type" value="Genomic_DNA"/>
</dbReference>
<dbReference type="PROSITE" id="PS01075">
    <property type="entry name" value="ACETATE_KINASE_1"/>
    <property type="match status" value="1"/>
</dbReference>
<accession>A0A918VVA8</accession>
<reference evidence="11" key="2">
    <citation type="submission" date="2020-09" db="EMBL/GenBank/DDBJ databases">
        <authorList>
            <person name="Sun Q."/>
            <person name="Kim S."/>
        </authorList>
    </citation>
    <scope>NUCLEOTIDE SEQUENCE</scope>
    <source>
        <strain evidence="11">KCTC 32437</strain>
    </source>
</reference>
<dbReference type="GO" id="GO:0000287">
    <property type="term" value="F:magnesium ion binding"/>
    <property type="evidence" value="ECO:0007669"/>
    <property type="project" value="UniProtKB-UniRule"/>
</dbReference>
<dbReference type="EC" id="2.7.2.1" evidence="9"/>
<evidence type="ECO:0000256" key="10">
    <source>
        <dbReference type="RuleBase" id="RU003835"/>
    </source>
</evidence>
<feature type="binding site" evidence="9">
    <location>
        <position position="9"/>
    </location>
    <ligand>
        <name>Mg(2+)</name>
        <dbReference type="ChEBI" id="CHEBI:18420"/>
    </ligand>
</feature>
<feature type="site" description="Transition state stabilizer" evidence="9">
    <location>
        <position position="233"/>
    </location>
</feature>
<dbReference type="GO" id="GO:0006085">
    <property type="term" value="P:acetyl-CoA biosynthetic process"/>
    <property type="evidence" value="ECO:0007669"/>
    <property type="project" value="UniProtKB-UniRule"/>
</dbReference>
<dbReference type="RefSeq" id="WP_189426626.1">
    <property type="nucleotide sequence ID" value="NZ_BMZE01000003.1"/>
</dbReference>
<feature type="binding site" evidence="9">
    <location>
        <begin position="200"/>
        <end position="204"/>
    </location>
    <ligand>
        <name>ATP</name>
        <dbReference type="ChEBI" id="CHEBI:30616"/>
    </ligand>
</feature>
<dbReference type="PANTHER" id="PTHR21060:SF21">
    <property type="entry name" value="ACETATE KINASE"/>
    <property type="match status" value="1"/>
</dbReference>
<dbReference type="NCBIfam" id="TIGR00016">
    <property type="entry name" value="ackA"/>
    <property type="match status" value="1"/>
</dbReference>
<dbReference type="PRINTS" id="PR00471">
    <property type="entry name" value="ACETATEKNASE"/>
</dbReference>
<dbReference type="InterPro" id="IPR004372">
    <property type="entry name" value="Ac/propionate_kinase"/>
</dbReference>
<feature type="active site" description="Proton donor/acceptor" evidence="9">
    <location>
        <position position="146"/>
    </location>
</feature>
<sequence>MSDTVLALNAGSSSLKFGYYSLQHGNAPRELAHGQLEGKDGVTISARSVKGTQNVSLPLRADDGARLEELIAWLADTFDAPVPCSIGHRVVHGGPDFAGPAVITPDVRTAIDRLTPLAPLHQPPALALIDAASAICPRAQQVACFDTSFHHHLTPPVSRYGIPRAWEEKGLRRYGFHGLSYESIVSQLPEQHERRMVVAHLGSGASLCAITKGRSCDTTMGFSALDGLVMSTRPGAIDPGILLYMLRHDGMNVAELEEALYRESGLKGVSGLSGDVQELVESDRKDAAEAIQLFTFRIAREVAAMTNTLQGIDTLVFTGGVGENAPEIRTAVCQRLAWLGTEIDEVENRNNATRLSPDTSPVDVLLVKTDEEQVIAAHTAKLTA</sequence>
<comment type="subunit">
    <text evidence="9">Homodimer.</text>
</comment>
<dbReference type="SUPFAM" id="SSF53067">
    <property type="entry name" value="Actin-like ATPase domain"/>
    <property type="match status" value="2"/>
</dbReference>
<dbReference type="PANTHER" id="PTHR21060">
    <property type="entry name" value="ACETATE KINASE"/>
    <property type="match status" value="1"/>
</dbReference>
<feature type="site" description="Transition state stabilizer" evidence="9">
    <location>
        <position position="177"/>
    </location>
</feature>
<dbReference type="PIRSF" id="PIRSF000722">
    <property type="entry name" value="Acetate_prop_kin"/>
    <property type="match status" value="1"/>
</dbReference>
<dbReference type="GO" id="GO:0005524">
    <property type="term" value="F:ATP binding"/>
    <property type="evidence" value="ECO:0007669"/>
    <property type="project" value="UniProtKB-KW"/>
</dbReference>
<dbReference type="PROSITE" id="PS01076">
    <property type="entry name" value="ACETATE_KINASE_2"/>
    <property type="match status" value="1"/>
</dbReference>
<evidence type="ECO:0000313" key="11">
    <source>
        <dbReference type="EMBL" id="GHA32730.1"/>
    </source>
</evidence>
<evidence type="ECO:0000256" key="8">
    <source>
        <dbReference type="ARBA" id="ARBA00022842"/>
    </source>
</evidence>
<keyword evidence="8 9" id="KW-0460">Magnesium</keyword>
<feature type="binding site" evidence="9">
    <location>
        <position position="16"/>
    </location>
    <ligand>
        <name>ATP</name>
        <dbReference type="ChEBI" id="CHEBI:30616"/>
    </ligand>
</feature>
<keyword evidence="2 9" id="KW-0963">Cytoplasm</keyword>
<keyword evidence="5 9" id="KW-0547">Nucleotide-binding</keyword>
<comment type="caution">
    <text evidence="9">Lacks conserved residue(s) required for the propagation of feature annotation.</text>
</comment>
<keyword evidence="4 9" id="KW-0479">Metal-binding</keyword>
<dbReference type="Proteomes" id="UP000646579">
    <property type="component" value="Unassembled WGS sequence"/>
</dbReference>
<evidence type="ECO:0000256" key="3">
    <source>
        <dbReference type="ARBA" id="ARBA00022679"/>
    </source>
</evidence>
<dbReference type="AlphaFoldDB" id="A0A918VVA8"/>
<dbReference type="HAMAP" id="MF_00020">
    <property type="entry name" value="Acetate_kinase"/>
    <property type="match status" value="1"/>
</dbReference>
<dbReference type="Pfam" id="PF00871">
    <property type="entry name" value="Acetate_kinase"/>
    <property type="match status" value="1"/>
</dbReference>
<dbReference type="InterPro" id="IPR043129">
    <property type="entry name" value="ATPase_NBD"/>
</dbReference>
<feature type="binding site" evidence="9">
    <location>
        <position position="89"/>
    </location>
    <ligand>
        <name>substrate</name>
    </ligand>
</feature>
<gene>
    <name evidence="9 11" type="primary">ackA</name>
    <name evidence="11" type="ORF">GCM10007989_31070</name>
</gene>
<name>A0A918VVA8_9HYPH</name>